<evidence type="ECO:0000313" key="7">
    <source>
        <dbReference type="EMBL" id="BBX00065.1"/>
    </source>
</evidence>
<dbReference type="InterPro" id="IPR014748">
    <property type="entry name" value="Enoyl-CoA_hydra_C"/>
</dbReference>
<dbReference type="PANTHER" id="PTHR43802">
    <property type="entry name" value="ENOYL-COA HYDRATASE"/>
    <property type="match status" value="1"/>
</dbReference>
<dbReference type="GO" id="GO:0004300">
    <property type="term" value="F:enoyl-CoA hydratase activity"/>
    <property type="evidence" value="ECO:0007669"/>
    <property type="project" value="UniProtKB-EC"/>
</dbReference>
<comment type="similarity">
    <text evidence="2 6">Belongs to the enoyl-CoA hydratase/isomerase family.</text>
</comment>
<dbReference type="SUPFAM" id="SSF52096">
    <property type="entry name" value="ClpP/crotonase"/>
    <property type="match status" value="1"/>
</dbReference>
<dbReference type="InterPro" id="IPR001753">
    <property type="entry name" value="Enoyl-CoA_hydra/iso"/>
</dbReference>
<dbReference type="AlphaFoldDB" id="A0AAD1H8D5"/>
<dbReference type="GO" id="GO:0006631">
    <property type="term" value="P:fatty acid metabolic process"/>
    <property type="evidence" value="ECO:0007669"/>
    <property type="project" value="UniProtKB-KW"/>
</dbReference>
<dbReference type="Gene3D" id="1.10.12.10">
    <property type="entry name" value="Lyase 2-enoyl-coa Hydratase, Chain A, domain 2"/>
    <property type="match status" value="1"/>
</dbReference>
<dbReference type="InterPro" id="IPR029045">
    <property type="entry name" value="ClpP/crotonase-like_dom_sf"/>
</dbReference>
<proteinExistence type="inferred from homology"/>
<evidence type="ECO:0000256" key="6">
    <source>
        <dbReference type="RuleBase" id="RU003707"/>
    </source>
</evidence>
<protein>
    <submittedName>
        <fullName evidence="7">Carnitinyl-CoA dehydratase</fullName>
    </submittedName>
</protein>
<dbReference type="NCBIfam" id="NF006100">
    <property type="entry name" value="PRK08252.1"/>
    <property type="match status" value="1"/>
</dbReference>
<keyword evidence="8" id="KW-1185">Reference proteome</keyword>
<dbReference type="Gene3D" id="3.90.226.10">
    <property type="entry name" value="2-enoyl-CoA Hydratase, Chain A, domain 1"/>
    <property type="match status" value="1"/>
</dbReference>
<dbReference type="Proteomes" id="UP000466681">
    <property type="component" value="Chromosome"/>
</dbReference>
<sequence length="266" mass="27584">MTTVTGSEVTAGVQVDIDSHIAVIAINRPAVRNAIDFDTATAIATALDDVEAAVDVRAIIITGRGGHFSAGMDLKAYSSGGRRPITKTRGAFGIVERPPAKPLIAAVEGAALGGGLEIALAADLIVAAQGSRLGLPEVARGLVATAGGVIRLPNRIPRALALEMILTGTPISAERAYEVGLVNRIVPAGQTLDEARVIAAAIAANAPMAVRAAKAVATRSPNWRDDDTREAFALQRSYTDPVRESADAAEGAKAFVEKRPPVWRDA</sequence>
<dbReference type="Pfam" id="PF00378">
    <property type="entry name" value="ECH_1"/>
    <property type="match status" value="1"/>
</dbReference>
<dbReference type="PROSITE" id="PS00166">
    <property type="entry name" value="ENOYL_COA_HYDRATASE"/>
    <property type="match status" value="1"/>
</dbReference>
<comment type="catalytic activity">
    <reaction evidence="5">
        <text>a 4-saturated-(3S)-3-hydroxyacyl-CoA = a (3E)-enoyl-CoA + H2O</text>
        <dbReference type="Rhea" id="RHEA:20724"/>
        <dbReference type="ChEBI" id="CHEBI:15377"/>
        <dbReference type="ChEBI" id="CHEBI:58521"/>
        <dbReference type="ChEBI" id="CHEBI:137480"/>
        <dbReference type="EC" id="4.2.1.17"/>
    </reaction>
</comment>
<dbReference type="EMBL" id="AP022560">
    <property type="protein sequence ID" value="BBX00065.1"/>
    <property type="molecule type" value="Genomic_DNA"/>
</dbReference>
<evidence type="ECO:0000256" key="4">
    <source>
        <dbReference type="ARBA" id="ARBA00023709"/>
    </source>
</evidence>
<dbReference type="KEGG" id="mmor:MMOR_10010"/>
<keyword evidence="3" id="KW-0443">Lipid metabolism</keyword>
<gene>
    <name evidence="7" type="ORF">MMOR_10010</name>
</gene>
<keyword evidence="3" id="KW-0276">Fatty acid metabolism</keyword>
<dbReference type="PANTHER" id="PTHR43802:SF1">
    <property type="entry name" value="IP11341P-RELATED"/>
    <property type="match status" value="1"/>
</dbReference>
<evidence type="ECO:0000256" key="5">
    <source>
        <dbReference type="ARBA" id="ARBA00023717"/>
    </source>
</evidence>
<name>A0AAD1H8D5_9MYCO</name>
<accession>A0AAD1H8D5</accession>
<evidence type="ECO:0000256" key="3">
    <source>
        <dbReference type="ARBA" id="ARBA00022832"/>
    </source>
</evidence>
<reference evidence="7 8" key="1">
    <citation type="journal article" date="2019" name="Emerg. Microbes Infect.">
        <title>Comprehensive subspecies identification of 175 nontuberculous mycobacteria species based on 7547 genomic profiles.</title>
        <authorList>
            <person name="Matsumoto Y."/>
            <person name="Kinjo T."/>
            <person name="Motooka D."/>
            <person name="Nabeya D."/>
            <person name="Jung N."/>
            <person name="Uechi K."/>
            <person name="Horii T."/>
            <person name="Iida T."/>
            <person name="Fujita J."/>
            <person name="Nakamura S."/>
        </authorList>
    </citation>
    <scope>NUCLEOTIDE SEQUENCE [LARGE SCALE GENOMIC DNA]</scope>
    <source>
        <strain evidence="7 8">JCM 6375</strain>
    </source>
</reference>
<evidence type="ECO:0000256" key="2">
    <source>
        <dbReference type="ARBA" id="ARBA00005254"/>
    </source>
</evidence>
<evidence type="ECO:0000313" key="8">
    <source>
        <dbReference type="Proteomes" id="UP000466681"/>
    </source>
</evidence>
<evidence type="ECO:0000256" key="1">
    <source>
        <dbReference type="ARBA" id="ARBA00002994"/>
    </source>
</evidence>
<dbReference type="CDD" id="cd06558">
    <property type="entry name" value="crotonase-like"/>
    <property type="match status" value="1"/>
</dbReference>
<dbReference type="InterPro" id="IPR018376">
    <property type="entry name" value="Enoyl-CoA_hyd/isom_CS"/>
</dbReference>
<organism evidence="7 8">
    <name type="scientific">Mycolicibacterium moriokaense</name>
    <dbReference type="NCBI Taxonomy" id="39691"/>
    <lineage>
        <taxon>Bacteria</taxon>
        <taxon>Bacillati</taxon>
        <taxon>Actinomycetota</taxon>
        <taxon>Actinomycetes</taxon>
        <taxon>Mycobacteriales</taxon>
        <taxon>Mycobacteriaceae</taxon>
        <taxon>Mycolicibacterium</taxon>
    </lineage>
</organism>
<comment type="catalytic activity">
    <reaction evidence="4">
        <text>a (3S)-3-hydroxyacyl-CoA = a (2E)-enoyl-CoA + H2O</text>
        <dbReference type="Rhea" id="RHEA:16105"/>
        <dbReference type="ChEBI" id="CHEBI:15377"/>
        <dbReference type="ChEBI" id="CHEBI:57318"/>
        <dbReference type="ChEBI" id="CHEBI:58856"/>
        <dbReference type="EC" id="4.2.1.17"/>
    </reaction>
</comment>
<comment type="function">
    <text evidence="1">Could possibly oxidize fatty acids using specific components.</text>
</comment>